<reference evidence="1 2" key="1">
    <citation type="submission" date="2013-11" db="EMBL/GenBank/DDBJ databases">
        <title>Draft genome of the bovine lungworm Dictyocaulus viviparus.</title>
        <authorList>
            <person name="Mitreva M."/>
        </authorList>
    </citation>
    <scope>NUCLEOTIDE SEQUENCE [LARGE SCALE GENOMIC DNA]</scope>
    <source>
        <strain evidence="1 2">HannoverDv2000</strain>
    </source>
</reference>
<reference evidence="2" key="2">
    <citation type="journal article" date="2016" name="Sci. Rep.">
        <title>Dictyocaulus viviparus genome, variome and transcriptome elucidate lungworm biology and support future intervention.</title>
        <authorList>
            <person name="McNulty S.N."/>
            <person name="Strube C."/>
            <person name="Rosa B.A."/>
            <person name="Martin J.C."/>
            <person name="Tyagi R."/>
            <person name="Choi Y.J."/>
            <person name="Wang Q."/>
            <person name="Hallsworth Pepin K."/>
            <person name="Zhang X."/>
            <person name="Ozersky P."/>
            <person name="Wilson R.K."/>
            <person name="Sternberg P.W."/>
            <person name="Gasser R.B."/>
            <person name="Mitreva M."/>
        </authorList>
    </citation>
    <scope>NUCLEOTIDE SEQUENCE [LARGE SCALE GENOMIC DNA]</scope>
    <source>
        <strain evidence="2">HannoverDv2000</strain>
    </source>
</reference>
<protein>
    <submittedName>
        <fullName evidence="1">Uncharacterized protein</fullName>
    </submittedName>
</protein>
<evidence type="ECO:0000313" key="2">
    <source>
        <dbReference type="Proteomes" id="UP000053766"/>
    </source>
</evidence>
<accession>A0A0D8Y4B6</accession>
<name>A0A0D8Y4B6_DICVI</name>
<dbReference type="OrthoDB" id="5806406at2759"/>
<dbReference type="Proteomes" id="UP000053766">
    <property type="component" value="Unassembled WGS sequence"/>
</dbReference>
<dbReference type="AlphaFoldDB" id="A0A0D8Y4B6"/>
<gene>
    <name evidence="1" type="ORF">DICVIV_04426</name>
</gene>
<proteinExistence type="predicted"/>
<keyword evidence="2" id="KW-1185">Reference proteome</keyword>
<organism evidence="1 2">
    <name type="scientific">Dictyocaulus viviparus</name>
    <name type="common">Bovine lungworm</name>
    <dbReference type="NCBI Taxonomy" id="29172"/>
    <lineage>
        <taxon>Eukaryota</taxon>
        <taxon>Metazoa</taxon>
        <taxon>Ecdysozoa</taxon>
        <taxon>Nematoda</taxon>
        <taxon>Chromadorea</taxon>
        <taxon>Rhabditida</taxon>
        <taxon>Rhabditina</taxon>
        <taxon>Rhabditomorpha</taxon>
        <taxon>Strongyloidea</taxon>
        <taxon>Metastrongylidae</taxon>
        <taxon>Dictyocaulus</taxon>
    </lineage>
</organism>
<evidence type="ECO:0000313" key="1">
    <source>
        <dbReference type="EMBL" id="KJH49411.1"/>
    </source>
</evidence>
<sequence>MPDHVIDGAGDFINEEIHSNILDSTGSSNDDSIKENVEDYFFELLNEMEMVSKFRRFQPTKIKVAQIVLSREILRVWNLIHNHRVNESTSFDEKCGCTKRTQ</sequence>
<dbReference type="EMBL" id="KN716235">
    <property type="protein sequence ID" value="KJH49411.1"/>
    <property type="molecule type" value="Genomic_DNA"/>
</dbReference>